<accession>A0A9Q3DD12</accession>
<keyword evidence="3" id="KW-1185">Reference proteome</keyword>
<dbReference type="EMBL" id="AVOT02016144">
    <property type="protein sequence ID" value="MBW0501094.1"/>
    <property type="molecule type" value="Genomic_DNA"/>
</dbReference>
<comment type="caution">
    <text evidence="2">The sequence shown here is derived from an EMBL/GenBank/DDBJ whole genome shotgun (WGS) entry which is preliminary data.</text>
</comment>
<evidence type="ECO:0000256" key="1">
    <source>
        <dbReference type="SAM" id="MobiDB-lite"/>
    </source>
</evidence>
<reference evidence="2" key="1">
    <citation type="submission" date="2021-03" db="EMBL/GenBank/DDBJ databases">
        <title>Draft genome sequence of rust myrtle Austropuccinia psidii MF-1, a brazilian biotype.</title>
        <authorList>
            <person name="Quecine M.C."/>
            <person name="Pachon D.M.R."/>
            <person name="Bonatelli M.L."/>
            <person name="Correr F.H."/>
            <person name="Franceschini L.M."/>
            <person name="Leite T.F."/>
            <person name="Margarido G.R.A."/>
            <person name="Almeida C.A."/>
            <person name="Ferrarezi J.A."/>
            <person name="Labate C.A."/>
        </authorList>
    </citation>
    <scope>NUCLEOTIDE SEQUENCE</scope>
    <source>
        <strain evidence="2">MF-1</strain>
    </source>
</reference>
<protein>
    <submittedName>
        <fullName evidence="2">Uncharacterized protein</fullName>
    </submittedName>
</protein>
<organism evidence="2 3">
    <name type="scientific">Austropuccinia psidii MF-1</name>
    <dbReference type="NCBI Taxonomy" id="1389203"/>
    <lineage>
        <taxon>Eukaryota</taxon>
        <taxon>Fungi</taxon>
        <taxon>Dikarya</taxon>
        <taxon>Basidiomycota</taxon>
        <taxon>Pucciniomycotina</taxon>
        <taxon>Pucciniomycetes</taxon>
        <taxon>Pucciniales</taxon>
        <taxon>Sphaerophragmiaceae</taxon>
        <taxon>Austropuccinia</taxon>
    </lineage>
</organism>
<proteinExistence type="predicted"/>
<evidence type="ECO:0000313" key="3">
    <source>
        <dbReference type="Proteomes" id="UP000765509"/>
    </source>
</evidence>
<feature type="region of interest" description="Disordered" evidence="1">
    <location>
        <begin position="92"/>
        <end position="128"/>
    </location>
</feature>
<gene>
    <name evidence="2" type="ORF">O181_040809</name>
</gene>
<dbReference type="Proteomes" id="UP000765509">
    <property type="component" value="Unassembled WGS sequence"/>
</dbReference>
<name>A0A9Q3DD12_9BASI</name>
<feature type="compositionally biased region" description="Basic and acidic residues" evidence="1">
    <location>
        <begin position="108"/>
        <end position="120"/>
    </location>
</feature>
<dbReference type="AlphaFoldDB" id="A0A9Q3DD12"/>
<evidence type="ECO:0000313" key="2">
    <source>
        <dbReference type="EMBL" id="MBW0501094.1"/>
    </source>
</evidence>
<sequence>MIHPKILGQCGSELEHSLKRRTTEQSSAEEIINILVEVTTRARIGSSRMNLRTTLNKPWKDPVDKKPNKNFNNMKYRFSDRIRKCHISKSKTHLADKCPKRGKINEANIEKEPDFGKYDVNEENSDDK</sequence>